<dbReference type="EMBL" id="CAJNOL010015876">
    <property type="protein sequence ID" value="CAF1673242.1"/>
    <property type="molecule type" value="Genomic_DNA"/>
</dbReference>
<organism evidence="2 3">
    <name type="scientific">Rotaria sordida</name>
    <dbReference type="NCBI Taxonomy" id="392033"/>
    <lineage>
        <taxon>Eukaryota</taxon>
        <taxon>Metazoa</taxon>
        <taxon>Spiralia</taxon>
        <taxon>Gnathifera</taxon>
        <taxon>Rotifera</taxon>
        <taxon>Eurotatoria</taxon>
        <taxon>Bdelloidea</taxon>
        <taxon>Philodinida</taxon>
        <taxon>Philodinidae</taxon>
        <taxon>Rotaria</taxon>
    </lineage>
</organism>
<gene>
    <name evidence="2" type="ORF">JXQ802_LOCUS57942</name>
    <name evidence="1" type="ORF">PYM288_LOCUS41336</name>
</gene>
<comment type="caution">
    <text evidence="2">The sequence shown here is derived from an EMBL/GenBank/DDBJ whole genome shotgun (WGS) entry which is preliminary data.</text>
</comment>
<accession>A0A816GC35</accession>
<dbReference type="AlphaFoldDB" id="A0A816GC35"/>
<reference evidence="2" key="1">
    <citation type="submission" date="2021-02" db="EMBL/GenBank/DDBJ databases">
        <authorList>
            <person name="Nowell W R."/>
        </authorList>
    </citation>
    <scope>NUCLEOTIDE SEQUENCE</scope>
</reference>
<dbReference type="Proteomes" id="UP000663870">
    <property type="component" value="Unassembled WGS sequence"/>
</dbReference>
<protein>
    <submittedName>
        <fullName evidence="2">Uncharacterized protein</fullName>
    </submittedName>
</protein>
<proteinExistence type="predicted"/>
<sequence>MFILYDNISKCSLYRDLLTDSIIYCFLPLIDFNKILGSVDHQQYKFPLTTVNIDSIVGLPKPKDIDIRNIESNEEFLFRFIQQINEWFDWFDRFIDIFQYIIDWLKNHNVNYSNQLFIDLLNIRYDSKMTFIEMRIIIDRILKILQPFKDLQHLCYLFNCLISLEILNPGTLNIQDNTMKFLTELKRFQPNNTFTVEDRTTYEHIIYISDRQQVQWSLVSENYPCHIKLEYRIHGMNNQYEILYQKENVPIHKNILHGQFESQRNGQLLITINNKNSSTSRIIWYQIKSISLSTCHLFDGIFNIYYNKYYHETSQMISEQDFSQLLDEVFDFINKLLNGNLSLQAMTELRTIFYDKNIN</sequence>
<feature type="non-terminal residue" evidence="2">
    <location>
        <position position="1"/>
    </location>
</feature>
<dbReference type="EMBL" id="CAJNOH010013987">
    <property type="protein sequence ID" value="CAF1550950.1"/>
    <property type="molecule type" value="Genomic_DNA"/>
</dbReference>
<keyword evidence="3" id="KW-1185">Reference proteome</keyword>
<name>A0A816GC35_9BILA</name>
<dbReference type="Proteomes" id="UP000663854">
    <property type="component" value="Unassembled WGS sequence"/>
</dbReference>
<evidence type="ECO:0000313" key="2">
    <source>
        <dbReference type="EMBL" id="CAF1673242.1"/>
    </source>
</evidence>
<evidence type="ECO:0000313" key="3">
    <source>
        <dbReference type="Proteomes" id="UP000663870"/>
    </source>
</evidence>
<evidence type="ECO:0000313" key="1">
    <source>
        <dbReference type="EMBL" id="CAF1550950.1"/>
    </source>
</evidence>